<gene>
    <name evidence="1" type="ORF">BAE30_16565</name>
</gene>
<sequence length="212" mass="24011">MTTIMKPQAAAHYLTRRAIRRYPSIPENDNETYLAMFTSVLNIMAGAAASGELKLIAWPLWWPIPASMAVDDDGRIVDGAGVTDTALYEWVKTFDPDVTANKQTVEDFWKELQGDKTSDEAETVMSGGMRIIGDFSSLAKGEKTKWRRENADRFIRIALENGVSSDRKSVTEWVCSNIPAAQGTNPVQWHHYMTRNDILRVREQMQRENVKN</sequence>
<protein>
    <submittedName>
        <fullName evidence="1">Uncharacterized protein</fullName>
    </submittedName>
</protein>
<dbReference type="EMBL" id="LZYH01001154">
    <property type="protein sequence ID" value="OFC40483.1"/>
    <property type="molecule type" value="Genomic_DNA"/>
</dbReference>
<dbReference type="Proteomes" id="UP000175707">
    <property type="component" value="Unassembled WGS sequence"/>
</dbReference>
<dbReference type="AlphaFoldDB" id="A0A1E7YRM2"/>
<proteinExistence type="predicted"/>
<evidence type="ECO:0000313" key="1">
    <source>
        <dbReference type="EMBL" id="OFC40483.1"/>
    </source>
</evidence>
<organism evidence="1 2">
    <name type="scientific">Acidithiobacillus caldus</name>
    <dbReference type="NCBI Taxonomy" id="33059"/>
    <lineage>
        <taxon>Bacteria</taxon>
        <taxon>Pseudomonadati</taxon>
        <taxon>Pseudomonadota</taxon>
        <taxon>Acidithiobacillia</taxon>
        <taxon>Acidithiobacillales</taxon>
        <taxon>Acidithiobacillaceae</taxon>
        <taxon>Acidithiobacillus</taxon>
    </lineage>
</organism>
<reference evidence="1 2" key="1">
    <citation type="submission" date="2016-06" db="EMBL/GenBank/DDBJ databases">
        <title>Gene turnover analysis identifies the evolutionary adaptation of the extremophile Acidithiobacillus caldus.</title>
        <authorList>
            <person name="Zhang X."/>
        </authorList>
    </citation>
    <scope>NUCLEOTIDE SEQUENCE [LARGE SCALE GENOMIC DNA]</scope>
    <source>
        <strain evidence="1 2">S1</strain>
    </source>
</reference>
<name>A0A1E7YRM2_9PROT</name>
<comment type="caution">
    <text evidence="1">The sequence shown here is derived from an EMBL/GenBank/DDBJ whole genome shotgun (WGS) entry which is preliminary data.</text>
</comment>
<accession>A0A1E7YRM2</accession>
<evidence type="ECO:0000313" key="2">
    <source>
        <dbReference type="Proteomes" id="UP000175707"/>
    </source>
</evidence>